<dbReference type="InterPro" id="IPR011013">
    <property type="entry name" value="Gal_mutarotase_sf_dom"/>
</dbReference>
<dbReference type="Pfam" id="PF02929">
    <property type="entry name" value="Bgal_small_N"/>
    <property type="match status" value="1"/>
</dbReference>
<dbReference type="PANTHER" id="PTHR46323">
    <property type="entry name" value="BETA-GALACTOSIDASE"/>
    <property type="match status" value="1"/>
</dbReference>
<dbReference type="SUPFAM" id="SSF51445">
    <property type="entry name" value="(Trans)glycosidases"/>
    <property type="match status" value="1"/>
</dbReference>
<dbReference type="GO" id="GO:0004565">
    <property type="term" value="F:beta-galactosidase activity"/>
    <property type="evidence" value="ECO:0007669"/>
    <property type="project" value="UniProtKB-EC"/>
</dbReference>
<dbReference type="InterPro" id="IPR036156">
    <property type="entry name" value="Beta-gal/glucu_dom_sf"/>
</dbReference>
<proteinExistence type="predicted"/>
<evidence type="ECO:0000259" key="5">
    <source>
        <dbReference type="SMART" id="SM01038"/>
    </source>
</evidence>
<dbReference type="EMBL" id="QXJM01000056">
    <property type="protein sequence ID" value="RIE00384.1"/>
    <property type="molecule type" value="Genomic_DNA"/>
</dbReference>
<dbReference type="InterPro" id="IPR032312">
    <property type="entry name" value="LacZ_4"/>
</dbReference>
<evidence type="ECO:0000256" key="1">
    <source>
        <dbReference type="ARBA" id="ARBA00001412"/>
    </source>
</evidence>
<protein>
    <recommendedName>
        <fullName evidence="2">beta-galactosidase</fullName>
        <ecNumber evidence="2">3.2.1.23</ecNumber>
    </recommendedName>
</protein>
<dbReference type="InterPro" id="IPR004199">
    <property type="entry name" value="B-gal_small/dom_5"/>
</dbReference>
<dbReference type="EC" id="3.2.1.23" evidence="2"/>
<dbReference type="InterPro" id="IPR013783">
    <property type="entry name" value="Ig-like_fold"/>
</dbReference>
<dbReference type="InterPro" id="IPR006103">
    <property type="entry name" value="Glyco_hydro_2_cat"/>
</dbReference>
<dbReference type="SMART" id="SM01038">
    <property type="entry name" value="Bgal_small_N"/>
    <property type="match status" value="1"/>
</dbReference>
<organism evidence="6 7">
    <name type="scientific">Cohnella faecalis</name>
    <dbReference type="NCBI Taxonomy" id="2315694"/>
    <lineage>
        <taxon>Bacteria</taxon>
        <taxon>Bacillati</taxon>
        <taxon>Bacillota</taxon>
        <taxon>Bacilli</taxon>
        <taxon>Bacillales</taxon>
        <taxon>Paenibacillaceae</taxon>
        <taxon>Cohnella</taxon>
    </lineage>
</organism>
<comment type="caution">
    <text evidence="6">The sequence shown here is derived from an EMBL/GenBank/DDBJ whole genome shotgun (WGS) entry which is preliminary data.</text>
</comment>
<dbReference type="GO" id="GO:0009341">
    <property type="term" value="C:beta-galactosidase complex"/>
    <property type="evidence" value="ECO:0007669"/>
    <property type="project" value="InterPro"/>
</dbReference>
<evidence type="ECO:0000256" key="2">
    <source>
        <dbReference type="ARBA" id="ARBA00012756"/>
    </source>
</evidence>
<reference evidence="6 7" key="1">
    <citation type="submission" date="2018-09" db="EMBL/GenBank/DDBJ databases">
        <title>Cohnella cavernae sp. nov., isolated from a karst cave.</title>
        <authorList>
            <person name="Zhu H."/>
        </authorList>
    </citation>
    <scope>NUCLEOTIDE SEQUENCE [LARGE SCALE GENOMIC DNA]</scope>
    <source>
        <strain evidence="6 7">K2E09-144</strain>
    </source>
</reference>
<dbReference type="OrthoDB" id="9762066at2"/>
<dbReference type="InterPro" id="IPR017853">
    <property type="entry name" value="GH"/>
</dbReference>
<gene>
    <name evidence="6" type="ORF">D3H35_28610</name>
</gene>
<name>A0A398CN98_9BACL</name>
<dbReference type="Proteomes" id="UP000266340">
    <property type="component" value="Unassembled WGS sequence"/>
</dbReference>
<comment type="catalytic activity">
    <reaction evidence="1">
        <text>Hydrolysis of terminal non-reducing beta-D-galactose residues in beta-D-galactosides.</text>
        <dbReference type="EC" id="3.2.1.23"/>
    </reaction>
</comment>
<feature type="domain" description="Beta galactosidase small chain/" evidence="5">
    <location>
        <begin position="215"/>
        <end position="486"/>
    </location>
</feature>
<dbReference type="Gene3D" id="3.20.20.80">
    <property type="entry name" value="Glycosidases"/>
    <property type="match status" value="1"/>
</dbReference>
<dbReference type="SUPFAM" id="SSF74650">
    <property type="entry name" value="Galactose mutarotase-like"/>
    <property type="match status" value="1"/>
</dbReference>
<evidence type="ECO:0000313" key="6">
    <source>
        <dbReference type="EMBL" id="RIE00384.1"/>
    </source>
</evidence>
<keyword evidence="3" id="KW-0378">Hydrolase</keyword>
<dbReference type="GO" id="GO:0030246">
    <property type="term" value="F:carbohydrate binding"/>
    <property type="evidence" value="ECO:0007669"/>
    <property type="project" value="InterPro"/>
</dbReference>
<dbReference type="InterPro" id="IPR014718">
    <property type="entry name" value="GH-type_carb-bd"/>
</dbReference>
<keyword evidence="4" id="KW-0326">Glycosidase</keyword>
<evidence type="ECO:0000313" key="7">
    <source>
        <dbReference type="Proteomes" id="UP000266340"/>
    </source>
</evidence>
<dbReference type="Gene3D" id="2.60.40.10">
    <property type="entry name" value="Immunoglobulins"/>
    <property type="match status" value="1"/>
</dbReference>
<dbReference type="GO" id="GO:0005990">
    <property type="term" value="P:lactose catabolic process"/>
    <property type="evidence" value="ECO:0007669"/>
    <property type="project" value="TreeGrafter"/>
</dbReference>
<keyword evidence="7" id="KW-1185">Reference proteome</keyword>
<evidence type="ECO:0000256" key="3">
    <source>
        <dbReference type="ARBA" id="ARBA00022801"/>
    </source>
</evidence>
<dbReference type="Pfam" id="PF16353">
    <property type="entry name" value="LacZ_4"/>
    <property type="match status" value="1"/>
</dbReference>
<dbReference type="AlphaFoldDB" id="A0A398CN98"/>
<sequence>MGSGSSIPRLLGGLIWEWSDMGIVRYAEDGKPWYAYGGDFGDEPHSGPFCMDGLLFPDRSLKASILEYKKAIEPVVAEAVDMASGLVRIRNRYHFLTLGHLTAEWALMREGVRVDGGILEQLNTEPGASETVTLPLVRETIAAEGEHWIHLRFALSDDTLWANAGHEVAWADLLLPAMEQETGTERLVQAAVKEPHRTKEQSPALTVTENGKTAVAAGADFRIVFDKLTGRITEWTREGKSLLLAGPKLNVWRAPVDNDVHLAKEWKKAGYDRLVQLVKSFSLEREETRRCRIRVELVLGASGEGIAFRAELSYTVSSEGWVEIEASMESLKDLPSLPRFGLELRMPAGYDRLSWFGKGPHECYPDRKESGKLGLYEGTVMEQFVPYVKPQENGNKSEVRWSSVTDSSGAGLRFAGAAPFELSVHRFSTEDMTLTDHVHLLTALDETIVKLDAGQSGIGNHSCGYAPTLDKYLLPSAKAYFKMRLESIAVSR</sequence>
<dbReference type="PANTHER" id="PTHR46323:SF2">
    <property type="entry name" value="BETA-GALACTOSIDASE"/>
    <property type="match status" value="1"/>
</dbReference>
<accession>A0A398CN98</accession>
<dbReference type="Pfam" id="PF02836">
    <property type="entry name" value="Glyco_hydro_2_C"/>
    <property type="match status" value="1"/>
</dbReference>
<dbReference type="InterPro" id="IPR050347">
    <property type="entry name" value="Bact_Beta-galactosidase"/>
</dbReference>
<evidence type="ECO:0000256" key="4">
    <source>
        <dbReference type="ARBA" id="ARBA00023295"/>
    </source>
</evidence>
<dbReference type="Gene3D" id="2.70.98.10">
    <property type="match status" value="1"/>
</dbReference>
<dbReference type="SUPFAM" id="SSF49303">
    <property type="entry name" value="beta-Galactosidase/glucuronidase domain"/>
    <property type="match status" value="1"/>
</dbReference>